<proteinExistence type="inferred from homology"/>
<protein>
    <submittedName>
        <fullName evidence="3">Uncharacterized protein</fullName>
    </submittedName>
</protein>
<dbReference type="RefSeq" id="WP_207543056.1">
    <property type="nucleotide sequence ID" value="NZ_JAFNAA010000488.1"/>
</dbReference>
<reference evidence="3" key="1">
    <citation type="submission" date="2021-03" db="EMBL/GenBank/DDBJ databases">
        <title>Plesiomonas shigelloides zfcc0051, isolated from zebrafish feces.</title>
        <authorList>
            <person name="Vanderhoek Z."/>
            <person name="Gaulke C."/>
        </authorList>
    </citation>
    <scope>NUCLEOTIDE SEQUENCE</scope>
    <source>
        <strain evidence="3">Zfcc0051</strain>
    </source>
</reference>
<dbReference type="InterPro" id="IPR036291">
    <property type="entry name" value="NAD(P)-bd_dom_sf"/>
</dbReference>
<dbReference type="PANTHER" id="PTHR24322">
    <property type="entry name" value="PKSB"/>
    <property type="match status" value="1"/>
</dbReference>
<comment type="similarity">
    <text evidence="1">Belongs to the short-chain dehydrogenases/reductases (SDR) family.</text>
</comment>
<evidence type="ECO:0000313" key="4">
    <source>
        <dbReference type="Proteomes" id="UP000664658"/>
    </source>
</evidence>
<dbReference type="SUPFAM" id="SSF51735">
    <property type="entry name" value="NAD(P)-binding Rossmann-fold domains"/>
    <property type="match status" value="1"/>
</dbReference>
<feature type="non-terminal residue" evidence="3">
    <location>
        <position position="145"/>
    </location>
</feature>
<accession>A0A8I1WAC5</accession>
<evidence type="ECO:0000256" key="2">
    <source>
        <dbReference type="ARBA" id="ARBA00023002"/>
    </source>
</evidence>
<dbReference type="EMBL" id="JAFNAA010000488">
    <property type="protein sequence ID" value="MBO1110251.1"/>
    <property type="molecule type" value="Genomic_DNA"/>
</dbReference>
<dbReference type="Proteomes" id="UP000664658">
    <property type="component" value="Unassembled WGS sequence"/>
</dbReference>
<comment type="caution">
    <text evidence="3">The sequence shown here is derived from an EMBL/GenBank/DDBJ whole genome shotgun (WGS) entry which is preliminary data.</text>
</comment>
<gene>
    <name evidence="3" type="ORF">J2R62_19315</name>
</gene>
<name>A0A8I1WAC5_PLESH</name>
<dbReference type="PANTHER" id="PTHR24322:SF736">
    <property type="entry name" value="RETINOL DEHYDROGENASE 10"/>
    <property type="match status" value="1"/>
</dbReference>
<dbReference type="Gene3D" id="3.40.50.720">
    <property type="entry name" value="NAD(P)-binding Rossmann-like Domain"/>
    <property type="match status" value="1"/>
</dbReference>
<dbReference type="AlphaFoldDB" id="A0A8I1WAC5"/>
<evidence type="ECO:0000256" key="1">
    <source>
        <dbReference type="ARBA" id="ARBA00006484"/>
    </source>
</evidence>
<feature type="non-terminal residue" evidence="3">
    <location>
        <position position="1"/>
    </location>
</feature>
<evidence type="ECO:0000313" key="3">
    <source>
        <dbReference type="EMBL" id="MBO1110251.1"/>
    </source>
</evidence>
<organism evidence="3 4">
    <name type="scientific">Plesiomonas shigelloides</name>
    <name type="common">Aeromonas shigelloides</name>
    <dbReference type="NCBI Taxonomy" id="703"/>
    <lineage>
        <taxon>Bacteria</taxon>
        <taxon>Pseudomonadati</taxon>
        <taxon>Pseudomonadota</taxon>
        <taxon>Gammaproteobacteria</taxon>
        <taxon>Enterobacterales</taxon>
        <taxon>Enterobacteriaceae</taxon>
        <taxon>Plesiomonas</taxon>
    </lineage>
</organism>
<sequence>VYCGRKCAVIGWSDSVLLKLEMAGYRNIIVTTVTPCYIDTGMFAGVGAPLLPPIQKPEAVVEKVLAGMLRGDAFVRTPGIVNLLQVIKGLVPRAAFDLICGHGMGLYRSMDKFSGHKTRESPANTRKPCTRSNASLVSDCAHYIL</sequence>
<keyword evidence="2" id="KW-0560">Oxidoreductase</keyword>
<dbReference type="GO" id="GO:0016616">
    <property type="term" value="F:oxidoreductase activity, acting on the CH-OH group of donors, NAD or NADP as acceptor"/>
    <property type="evidence" value="ECO:0007669"/>
    <property type="project" value="TreeGrafter"/>
</dbReference>